<protein>
    <submittedName>
        <fullName evidence="2">Uncharacterized protein</fullName>
    </submittedName>
</protein>
<reference evidence="2 3" key="1">
    <citation type="submission" date="2015-09" db="EMBL/GenBank/DDBJ databases">
        <title>Host preference determinants of Valsa canker pathogens revealed by comparative genomics.</title>
        <authorList>
            <person name="Yin Z."/>
            <person name="Huang L."/>
        </authorList>
    </citation>
    <scope>NUCLEOTIDE SEQUENCE [LARGE SCALE GENOMIC DNA]</scope>
    <source>
        <strain evidence="2 3">YSFL</strain>
    </source>
</reference>
<feature type="compositionally biased region" description="Polar residues" evidence="1">
    <location>
        <begin position="127"/>
        <end position="143"/>
    </location>
</feature>
<dbReference type="EMBL" id="LJZO01000119">
    <property type="protein sequence ID" value="ROV86756.1"/>
    <property type="molecule type" value="Genomic_DNA"/>
</dbReference>
<feature type="compositionally biased region" description="Pro residues" evidence="1">
    <location>
        <begin position="455"/>
        <end position="466"/>
    </location>
</feature>
<feature type="region of interest" description="Disordered" evidence="1">
    <location>
        <begin position="1"/>
        <end position="251"/>
    </location>
</feature>
<accession>A0A423V7L7</accession>
<feature type="region of interest" description="Disordered" evidence="1">
    <location>
        <begin position="266"/>
        <end position="347"/>
    </location>
</feature>
<feature type="compositionally biased region" description="Low complexity" evidence="1">
    <location>
        <begin position="232"/>
        <end position="247"/>
    </location>
</feature>
<dbReference type="Proteomes" id="UP000284375">
    <property type="component" value="Unassembled WGS sequence"/>
</dbReference>
<gene>
    <name evidence="2" type="ORF">VSDG_10195</name>
</gene>
<feature type="compositionally biased region" description="Polar residues" evidence="1">
    <location>
        <begin position="53"/>
        <end position="66"/>
    </location>
</feature>
<feature type="region of interest" description="Disordered" evidence="1">
    <location>
        <begin position="368"/>
        <end position="497"/>
    </location>
</feature>
<feature type="compositionally biased region" description="Basic and acidic residues" evidence="1">
    <location>
        <begin position="384"/>
        <end position="402"/>
    </location>
</feature>
<dbReference type="AlphaFoldDB" id="A0A423V7L7"/>
<feature type="compositionally biased region" description="Low complexity" evidence="1">
    <location>
        <begin position="266"/>
        <end position="292"/>
    </location>
</feature>
<feature type="compositionally biased region" description="Low complexity" evidence="1">
    <location>
        <begin position="368"/>
        <end position="378"/>
    </location>
</feature>
<evidence type="ECO:0000256" key="1">
    <source>
        <dbReference type="SAM" id="MobiDB-lite"/>
    </source>
</evidence>
<feature type="region of interest" description="Disordered" evidence="1">
    <location>
        <begin position="587"/>
        <end position="606"/>
    </location>
</feature>
<feature type="compositionally biased region" description="Low complexity" evidence="1">
    <location>
        <begin position="467"/>
        <end position="497"/>
    </location>
</feature>
<feature type="compositionally biased region" description="Low complexity" evidence="1">
    <location>
        <begin position="162"/>
        <end position="176"/>
    </location>
</feature>
<feature type="compositionally biased region" description="Polar residues" evidence="1">
    <location>
        <begin position="206"/>
        <end position="221"/>
    </location>
</feature>
<proteinExistence type="predicted"/>
<organism evidence="2 3">
    <name type="scientific">Cytospora chrysosperma</name>
    <name type="common">Cytospora canker fungus</name>
    <name type="synonym">Sphaeria chrysosperma</name>
    <dbReference type="NCBI Taxonomy" id="252740"/>
    <lineage>
        <taxon>Eukaryota</taxon>
        <taxon>Fungi</taxon>
        <taxon>Dikarya</taxon>
        <taxon>Ascomycota</taxon>
        <taxon>Pezizomycotina</taxon>
        <taxon>Sordariomycetes</taxon>
        <taxon>Sordariomycetidae</taxon>
        <taxon>Diaporthales</taxon>
        <taxon>Cytosporaceae</taxon>
        <taxon>Cytospora</taxon>
    </lineage>
</organism>
<feature type="compositionally biased region" description="Basic and acidic residues" evidence="1">
    <location>
        <begin position="180"/>
        <end position="192"/>
    </location>
</feature>
<sequence length="699" mass="72497">MVEASSLVPPRAGGRSRYSKALPEPPSLDNSEDAVPPARTDSLPPGPPLPPKDTTTARPTQSSTVASRLMESGPPVAIPRRKPVGSGSSVKSAMSPPPPQPIRGDDMSPIESLYSLPIAPGAKAFSANRSSGETASTGDSFIGTSPPKALPKDIAGEPTNKPDLVPSPLHLSSPVSAKMGKADPHPQPEAVHEGVQGSRRLPSPPGSDSQSPATPNSSSKALPTVPGDLVNTSPQSLTSQSPSQPQLWRRRSVKAEKALSVVELKLTSSHGSTAASSQQSGSLLPQQDSSLSRPLHPLSGSDLDSPVLKGPASNFGHMIRPSGPTGSLPRNPPAEFHGNPEPAHDDELDGFTRYAQEVEDCLADRACRTTTTTRTDATSPARSPEVRRPPTPEYDKDERRDYAVAAADNSTVMSPASPALPITPPSDGRPLSMIPEDFVKDMTAAAAGISRSSTGPPPSVPLPALPPRSSSRLSPSSAAAAPAPAATSLGSPRRPVSAGRAAPVAASAAAAAVAATAAGPASGSRPGSSLASSPVEVKSPSFAMMTTINNNGNDDNKNNTTAAIATTNNINNDNNTHNDFYAPIEVEKEEKPTSSPAPAQNGEANHHFPTQQYSQVFLPGDVIPAPRLRETQLDCFAGHAVLTFSRNESHPVGCMACLALDRGPRFTCSHCSARVCARCRDALLANGRDLRGWVGALRG</sequence>
<keyword evidence="3" id="KW-1185">Reference proteome</keyword>
<name>A0A423V7L7_CYTCH</name>
<evidence type="ECO:0000313" key="2">
    <source>
        <dbReference type="EMBL" id="ROV86756.1"/>
    </source>
</evidence>
<dbReference type="OrthoDB" id="5425130at2759"/>
<evidence type="ECO:0000313" key="3">
    <source>
        <dbReference type="Proteomes" id="UP000284375"/>
    </source>
</evidence>
<comment type="caution">
    <text evidence="2">The sequence shown here is derived from an EMBL/GenBank/DDBJ whole genome shotgun (WGS) entry which is preliminary data.</text>
</comment>